<evidence type="ECO:0000313" key="2">
    <source>
        <dbReference type="Proteomes" id="UP000034034"/>
    </source>
</evidence>
<reference evidence="1" key="1">
    <citation type="submission" date="2019-08" db="EMBL/GenBank/DDBJ databases">
        <title>Complete genome sequence of a mangrove-derived Streptomyces xiamenensis.</title>
        <authorList>
            <person name="Xu J."/>
        </authorList>
    </citation>
    <scope>NUCLEOTIDE SEQUENCE</scope>
    <source>
        <strain evidence="1">318</strain>
    </source>
</reference>
<organism evidence="1 2">
    <name type="scientific">Streptomyces xiamenensis</name>
    <dbReference type="NCBI Taxonomy" id="408015"/>
    <lineage>
        <taxon>Bacteria</taxon>
        <taxon>Bacillati</taxon>
        <taxon>Actinomycetota</taxon>
        <taxon>Actinomycetes</taxon>
        <taxon>Kitasatosporales</taxon>
        <taxon>Streptomycetaceae</taxon>
        <taxon>Streptomyces</taxon>
    </lineage>
</organism>
<dbReference type="STRING" id="408015.SXIM_39890"/>
<dbReference type="PATRIC" id="fig|408015.6.peg.4040"/>
<name>A0A0F7FXZ7_9ACTN</name>
<proteinExistence type="predicted"/>
<evidence type="ECO:0000313" key="1">
    <source>
        <dbReference type="EMBL" id="AKG45373.1"/>
    </source>
</evidence>
<dbReference type="KEGG" id="sxi:SXIM_39890"/>
<dbReference type="HOGENOM" id="CLU_3297496_0_0_11"/>
<keyword evidence="2" id="KW-1185">Reference proteome</keyword>
<sequence length="40" mass="4308">MRSVVIGMSRQAREGASREELEAVAEAAQRAWPVAGDPKP</sequence>
<dbReference type="EMBL" id="CP009922">
    <property type="protein sequence ID" value="AKG45373.1"/>
    <property type="molecule type" value="Genomic_DNA"/>
</dbReference>
<gene>
    <name evidence="1" type="ORF">SXIM_39890</name>
</gene>
<accession>A0A0F7FXZ7</accession>
<dbReference type="Gene3D" id="1.10.357.10">
    <property type="entry name" value="Tetracycline Repressor, domain 2"/>
    <property type="match status" value="1"/>
</dbReference>
<protein>
    <submittedName>
        <fullName evidence="1">Uncharacterized protein</fullName>
    </submittedName>
</protein>
<dbReference type="Proteomes" id="UP000034034">
    <property type="component" value="Chromosome"/>
</dbReference>
<dbReference type="AlphaFoldDB" id="A0A0F7FXZ7"/>